<organism evidence="4 5">
    <name type="scientific">Youngiibacter multivorans</name>
    <dbReference type="NCBI Taxonomy" id="937251"/>
    <lineage>
        <taxon>Bacteria</taxon>
        <taxon>Bacillati</taxon>
        <taxon>Bacillota</taxon>
        <taxon>Clostridia</taxon>
        <taxon>Eubacteriales</taxon>
        <taxon>Clostridiaceae</taxon>
        <taxon>Youngiibacter</taxon>
    </lineage>
</organism>
<dbReference type="Gene3D" id="3.40.50.10860">
    <property type="entry name" value="Leucine Dehydrogenase, chain A, domain 1"/>
    <property type="match status" value="1"/>
</dbReference>
<evidence type="ECO:0000313" key="4">
    <source>
        <dbReference type="EMBL" id="MBP1920047.1"/>
    </source>
</evidence>
<dbReference type="InterPro" id="IPR036291">
    <property type="entry name" value="NAD(P)-bd_dom_sf"/>
</dbReference>
<dbReference type="InterPro" id="IPR046346">
    <property type="entry name" value="Aminoacid_DH-like_N_sf"/>
</dbReference>
<evidence type="ECO:0000256" key="1">
    <source>
        <dbReference type="ARBA" id="ARBA00004871"/>
    </source>
</evidence>
<dbReference type="Proteomes" id="UP001519271">
    <property type="component" value="Unassembled WGS sequence"/>
</dbReference>
<sequence length="252" mass="28423">MKVGLLGRNISYSRSPEIHNSWYKERHIPLSYSIFDVKRDDIPSFIESLEREGIIGFNVTVPYKEHIMGFIHELHSEALEVGAVNTVVVKNGRRIGYCTDVHGFERSLADSSLNFKGKKVLILGSGGAARAVYTAFKHMGAEIHMAFRSEEKKVQFPESKSFMSLEEAGDISGYSMVVNCTKLGNINDDRSPIEITGYSPETILYDLNYEPKYSTFLRKGKELGLRVINGESMLRNQAMKSIEIWTDALKQS</sequence>
<dbReference type="Pfam" id="PF08501">
    <property type="entry name" value="Shikimate_dh_N"/>
    <property type="match status" value="1"/>
</dbReference>
<dbReference type="EC" id="1.1.1.25" evidence="4"/>
<evidence type="ECO:0000259" key="3">
    <source>
        <dbReference type="Pfam" id="PF08501"/>
    </source>
</evidence>
<dbReference type="SUPFAM" id="SSF51735">
    <property type="entry name" value="NAD(P)-binding Rossmann-fold domains"/>
    <property type="match status" value="1"/>
</dbReference>
<dbReference type="RefSeq" id="WP_209460226.1">
    <property type="nucleotide sequence ID" value="NZ_JAGGKC010000023.1"/>
</dbReference>
<dbReference type="CDD" id="cd01065">
    <property type="entry name" value="NAD_bind_Shikimate_DH"/>
    <property type="match status" value="1"/>
</dbReference>
<dbReference type="GO" id="GO:0004764">
    <property type="term" value="F:shikimate 3-dehydrogenase (NADP+) activity"/>
    <property type="evidence" value="ECO:0007669"/>
    <property type="project" value="UniProtKB-EC"/>
</dbReference>
<dbReference type="InterPro" id="IPR013708">
    <property type="entry name" value="Shikimate_DH-bd_N"/>
</dbReference>
<comment type="caution">
    <text evidence="4">The sequence shown here is derived from an EMBL/GenBank/DDBJ whole genome shotgun (WGS) entry which is preliminary data.</text>
</comment>
<dbReference type="PANTHER" id="PTHR21089:SF1">
    <property type="entry name" value="BIFUNCTIONAL 3-DEHYDROQUINATE DEHYDRATASE_SHIKIMATE DEHYDROGENASE, CHLOROPLASTIC"/>
    <property type="match status" value="1"/>
</dbReference>
<name>A0ABS4G673_9CLOT</name>
<keyword evidence="2" id="KW-0028">Amino-acid biosynthesis</keyword>
<dbReference type="EMBL" id="JAGGKC010000023">
    <property type="protein sequence ID" value="MBP1920047.1"/>
    <property type="molecule type" value="Genomic_DNA"/>
</dbReference>
<dbReference type="SUPFAM" id="SSF53223">
    <property type="entry name" value="Aminoacid dehydrogenase-like, N-terminal domain"/>
    <property type="match status" value="1"/>
</dbReference>
<keyword evidence="5" id="KW-1185">Reference proteome</keyword>
<dbReference type="InterPro" id="IPR022893">
    <property type="entry name" value="Shikimate_DH_fam"/>
</dbReference>
<dbReference type="PANTHER" id="PTHR21089">
    <property type="entry name" value="SHIKIMATE DEHYDROGENASE"/>
    <property type="match status" value="1"/>
</dbReference>
<evidence type="ECO:0000256" key="2">
    <source>
        <dbReference type="ARBA" id="ARBA00023141"/>
    </source>
</evidence>
<feature type="domain" description="Shikimate dehydrogenase substrate binding N-terminal" evidence="3">
    <location>
        <begin position="5"/>
        <end position="87"/>
    </location>
</feature>
<proteinExistence type="predicted"/>
<gene>
    <name evidence="4" type="ORF">J2Z34_002545</name>
</gene>
<comment type="pathway">
    <text evidence="1">Metabolic intermediate biosynthesis; chorismate biosynthesis; chorismate from D-erythrose 4-phosphate and phosphoenolpyruvate: step 4/7.</text>
</comment>
<accession>A0ABS4G673</accession>
<evidence type="ECO:0000313" key="5">
    <source>
        <dbReference type="Proteomes" id="UP001519271"/>
    </source>
</evidence>
<keyword evidence="2" id="KW-0057">Aromatic amino acid biosynthesis</keyword>
<dbReference type="Gene3D" id="3.40.50.720">
    <property type="entry name" value="NAD(P)-binding Rossmann-like Domain"/>
    <property type="match status" value="1"/>
</dbReference>
<keyword evidence="4" id="KW-0560">Oxidoreductase</keyword>
<protein>
    <submittedName>
        <fullName evidence="4">Shikimate dehydrogenase</fullName>
        <ecNumber evidence="4">1.1.1.25</ecNumber>
    </submittedName>
</protein>
<reference evidence="4 5" key="1">
    <citation type="submission" date="2021-03" db="EMBL/GenBank/DDBJ databases">
        <title>Genomic Encyclopedia of Type Strains, Phase IV (KMG-IV): sequencing the most valuable type-strain genomes for metagenomic binning, comparative biology and taxonomic classification.</title>
        <authorList>
            <person name="Goeker M."/>
        </authorList>
    </citation>
    <scope>NUCLEOTIDE SEQUENCE [LARGE SCALE GENOMIC DNA]</scope>
    <source>
        <strain evidence="4 5">DSM 6139</strain>
    </source>
</reference>